<dbReference type="OrthoDB" id="1739755at2759"/>
<keyword evidence="2" id="KW-1185">Reference proteome</keyword>
<comment type="caution">
    <text evidence="1">The sequence shown here is derived from an EMBL/GenBank/DDBJ whole genome shotgun (WGS) entry which is preliminary data.</text>
</comment>
<dbReference type="AlphaFoldDB" id="A0A5B6WV11"/>
<sequence>MGDNDALPVTIAVCLSREQEEAHLGVLKAHKKAIGWTIADIKGINPLVVDAQRRLNPAMKEVVKELMKWLDVRIIFPIFDSEWTKCLTDWRQRNTIISLMDIRDIIKILFIQMIRKNVHLHAHLDYATLQLRLCYV</sequence>
<protein>
    <submittedName>
        <fullName evidence="1">Retrotransposon gag protein</fullName>
    </submittedName>
</protein>
<evidence type="ECO:0000313" key="1">
    <source>
        <dbReference type="EMBL" id="KAA3484617.1"/>
    </source>
</evidence>
<dbReference type="EMBL" id="SMMG02000002">
    <property type="protein sequence ID" value="KAA3484617.1"/>
    <property type="molecule type" value="Genomic_DNA"/>
</dbReference>
<name>A0A5B6WV11_9ROSI</name>
<dbReference type="Proteomes" id="UP000325315">
    <property type="component" value="Unassembled WGS sequence"/>
</dbReference>
<organism evidence="1 2">
    <name type="scientific">Gossypium australe</name>
    <dbReference type="NCBI Taxonomy" id="47621"/>
    <lineage>
        <taxon>Eukaryota</taxon>
        <taxon>Viridiplantae</taxon>
        <taxon>Streptophyta</taxon>
        <taxon>Embryophyta</taxon>
        <taxon>Tracheophyta</taxon>
        <taxon>Spermatophyta</taxon>
        <taxon>Magnoliopsida</taxon>
        <taxon>eudicotyledons</taxon>
        <taxon>Gunneridae</taxon>
        <taxon>Pentapetalae</taxon>
        <taxon>rosids</taxon>
        <taxon>malvids</taxon>
        <taxon>Malvales</taxon>
        <taxon>Malvaceae</taxon>
        <taxon>Malvoideae</taxon>
        <taxon>Gossypium</taxon>
    </lineage>
</organism>
<reference evidence="2" key="1">
    <citation type="journal article" date="2019" name="Plant Biotechnol. J.">
        <title>Genome sequencing of the Australian wild diploid species Gossypium australe highlights disease resistance and delayed gland morphogenesis.</title>
        <authorList>
            <person name="Cai Y."/>
            <person name="Cai X."/>
            <person name="Wang Q."/>
            <person name="Wang P."/>
            <person name="Zhang Y."/>
            <person name="Cai C."/>
            <person name="Xu Y."/>
            <person name="Wang K."/>
            <person name="Zhou Z."/>
            <person name="Wang C."/>
            <person name="Geng S."/>
            <person name="Li B."/>
            <person name="Dong Q."/>
            <person name="Hou Y."/>
            <person name="Wang H."/>
            <person name="Ai P."/>
            <person name="Liu Z."/>
            <person name="Yi F."/>
            <person name="Sun M."/>
            <person name="An G."/>
            <person name="Cheng J."/>
            <person name="Zhang Y."/>
            <person name="Shi Q."/>
            <person name="Xie Y."/>
            <person name="Shi X."/>
            <person name="Chang Y."/>
            <person name="Huang F."/>
            <person name="Chen Y."/>
            <person name="Hong S."/>
            <person name="Mi L."/>
            <person name="Sun Q."/>
            <person name="Zhang L."/>
            <person name="Zhou B."/>
            <person name="Peng R."/>
            <person name="Zhang X."/>
            <person name="Liu F."/>
        </authorList>
    </citation>
    <scope>NUCLEOTIDE SEQUENCE [LARGE SCALE GENOMIC DNA]</scope>
    <source>
        <strain evidence="2">cv. PA1801</strain>
    </source>
</reference>
<gene>
    <name evidence="1" type="ORF">EPI10_006691</name>
</gene>
<proteinExistence type="predicted"/>
<evidence type="ECO:0000313" key="2">
    <source>
        <dbReference type="Proteomes" id="UP000325315"/>
    </source>
</evidence>
<accession>A0A5B6WV11</accession>